<evidence type="ECO:0000313" key="4">
    <source>
        <dbReference type="Proteomes" id="UP001231362"/>
    </source>
</evidence>
<dbReference type="CDD" id="cd17470">
    <property type="entry name" value="T3SS_Flik_C"/>
    <property type="match status" value="1"/>
</dbReference>
<dbReference type="Proteomes" id="UP001231362">
    <property type="component" value="Unassembled WGS sequence"/>
</dbReference>
<evidence type="ECO:0000313" key="3">
    <source>
        <dbReference type="EMBL" id="MDQ0156812.1"/>
    </source>
</evidence>
<sequence length="423" mass="46678">MEIGGLGTVKTLISSANDNSQSSQVSGFLGVFGALLTEENSSIENASLGANPISKEELLNLIQLLKTEDILDVEGGMELLNKALSTDNEQEIISFVKSLVLGDSNLKNLVELASGQISDKGQLEDLENGSAKEGTARIEDLIQVVEQLLSMPIQELSKLLNGEMQNVIKAIKLIDLTFNERNPGFDDAPLKALIHELTKKLELLGENGKGLLLDSGKQVSRMEYLHRTFNTVAAEWNSEAQTEQRPINTKTEAVSGVIPFQQMSKAEQLTLHLSQSGRPTNSAELIKQFENILARSQFSNVAGAQKLLIKLNPEHLGALRIELIQRDAGLVARIMTTTQAAKDALETHLNGLRQAFGSQNIQVDRVEVSQAMAQQQDRYFGREQGQQSQQQWQDNEEKNKQDEKLENEAFNFSLEEALVNTEV</sequence>
<accession>A0ABT9V7A6</accession>
<proteinExistence type="predicted"/>
<comment type="caution">
    <text evidence="3">The sequence shown here is derived from an EMBL/GenBank/DDBJ whole genome shotgun (WGS) entry which is preliminary data.</text>
</comment>
<feature type="domain" description="Flagellar hook-length control protein-like C-terminal" evidence="2">
    <location>
        <begin position="301"/>
        <end position="376"/>
    </location>
</feature>
<keyword evidence="4" id="KW-1185">Reference proteome</keyword>
<dbReference type="InterPro" id="IPR038610">
    <property type="entry name" value="FliK-like_C_sf"/>
</dbReference>
<evidence type="ECO:0000259" key="2">
    <source>
        <dbReference type="Pfam" id="PF02120"/>
    </source>
</evidence>
<name>A0ABT9V7A6_9BACL</name>
<keyword evidence="3" id="KW-0966">Cell projection</keyword>
<keyword evidence="3" id="KW-0969">Cilium</keyword>
<dbReference type="Pfam" id="PF02120">
    <property type="entry name" value="Flg_hook"/>
    <property type="match status" value="1"/>
</dbReference>
<keyword evidence="3" id="KW-0282">Flagellum</keyword>
<evidence type="ECO:0000256" key="1">
    <source>
        <dbReference type="SAM" id="MobiDB-lite"/>
    </source>
</evidence>
<gene>
    <name evidence="3" type="ORF">J2S07_003135</name>
</gene>
<feature type="region of interest" description="Disordered" evidence="1">
    <location>
        <begin position="380"/>
        <end position="403"/>
    </location>
</feature>
<protein>
    <submittedName>
        <fullName evidence="3">Flagellar hook-length control protein FliK</fullName>
    </submittedName>
</protein>
<dbReference type="InterPro" id="IPR021136">
    <property type="entry name" value="Flagellar_hook_control-like_C"/>
</dbReference>
<feature type="compositionally biased region" description="Low complexity" evidence="1">
    <location>
        <begin position="384"/>
        <end position="393"/>
    </location>
</feature>
<dbReference type="EMBL" id="JAUSTU010000015">
    <property type="protein sequence ID" value="MDQ0156812.1"/>
    <property type="molecule type" value="Genomic_DNA"/>
</dbReference>
<dbReference type="RefSeq" id="WP_307151310.1">
    <property type="nucleotide sequence ID" value="NZ_JAUSTU010000015.1"/>
</dbReference>
<organism evidence="3 4">
    <name type="scientific">Anoxybacillus andreesenii</name>
    <dbReference type="NCBI Taxonomy" id="1325932"/>
    <lineage>
        <taxon>Bacteria</taxon>
        <taxon>Bacillati</taxon>
        <taxon>Bacillota</taxon>
        <taxon>Bacilli</taxon>
        <taxon>Bacillales</taxon>
        <taxon>Anoxybacillaceae</taxon>
        <taxon>Anoxybacillus</taxon>
    </lineage>
</organism>
<dbReference type="Gene3D" id="3.30.750.140">
    <property type="match status" value="1"/>
</dbReference>
<reference evidence="3 4" key="1">
    <citation type="submission" date="2023-07" db="EMBL/GenBank/DDBJ databases">
        <title>Genomic Encyclopedia of Type Strains, Phase IV (KMG-IV): sequencing the most valuable type-strain genomes for metagenomic binning, comparative biology and taxonomic classification.</title>
        <authorList>
            <person name="Goeker M."/>
        </authorList>
    </citation>
    <scope>NUCLEOTIDE SEQUENCE [LARGE SCALE GENOMIC DNA]</scope>
    <source>
        <strain evidence="3 4">DSM 23948</strain>
    </source>
</reference>